<accession>D2REM3</accession>
<dbReference type="GO" id="GO:0003676">
    <property type="term" value="F:nucleic acid binding"/>
    <property type="evidence" value="ECO:0007669"/>
    <property type="project" value="InterPro"/>
</dbReference>
<dbReference type="AlphaFoldDB" id="D2REM3"/>
<evidence type="ECO:0000259" key="1">
    <source>
        <dbReference type="Pfam" id="PF13482"/>
    </source>
</evidence>
<evidence type="ECO:0000313" key="3">
    <source>
        <dbReference type="Proteomes" id="UP000001901"/>
    </source>
</evidence>
<dbReference type="Gene3D" id="3.30.420.10">
    <property type="entry name" value="Ribonuclease H-like superfamily/Ribonuclease H"/>
    <property type="match status" value="1"/>
</dbReference>
<dbReference type="GeneID" id="8740211"/>
<protein>
    <recommendedName>
        <fullName evidence="1">YprB ribonuclease H-like domain-containing protein</fullName>
    </recommendedName>
</protein>
<name>D2REM3_ARCPA</name>
<evidence type="ECO:0000313" key="2">
    <source>
        <dbReference type="EMBL" id="ADB58567.1"/>
    </source>
</evidence>
<dbReference type="KEGG" id="apo:Arcpr_1521"/>
<dbReference type="eggNOG" id="arCOG03130">
    <property type="taxonomic scope" value="Archaea"/>
</dbReference>
<dbReference type="InterPro" id="IPR038720">
    <property type="entry name" value="YprB_RNase_H-like_dom"/>
</dbReference>
<dbReference type="STRING" id="572546.Arcpr_1521"/>
<reference evidence="2 3" key="1">
    <citation type="journal article" date="2010" name="Stand. Genomic Sci.">
        <title>Complete genome sequence of Archaeoglobus profundus type strain (AV18).</title>
        <authorList>
            <person name="von Jan M."/>
            <person name="Lapidus A."/>
            <person name="Del Rio T.G."/>
            <person name="Copeland A."/>
            <person name="Tice H."/>
            <person name="Cheng J.F."/>
            <person name="Lucas S."/>
            <person name="Chen F."/>
            <person name="Nolan M."/>
            <person name="Goodwin L."/>
            <person name="Han C."/>
            <person name="Pitluck S."/>
            <person name="Liolios K."/>
            <person name="Ivanova N."/>
            <person name="Mavromatis K."/>
            <person name="Ovchinnikova G."/>
            <person name="Chertkov O."/>
            <person name="Pati A."/>
            <person name="Chen A."/>
            <person name="Palaniappan K."/>
            <person name="Land M."/>
            <person name="Hauser L."/>
            <person name="Chang Y.J."/>
            <person name="Jeffries C.D."/>
            <person name="Saunders E."/>
            <person name="Brettin T."/>
            <person name="Detter J.C."/>
            <person name="Chain P."/>
            <person name="Eichinger K."/>
            <person name="Huber H."/>
            <person name="Spring S."/>
            <person name="Rohde M."/>
            <person name="Goker M."/>
            <person name="Wirth R."/>
            <person name="Woyke T."/>
            <person name="Bristow J."/>
            <person name="Eisen J.A."/>
            <person name="Markowitz V."/>
            <person name="Hugenholtz P."/>
            <person name="Kyrpides N.C."/>
            <person name="Klenk H.P."/>
        </authorList>
    </citation>
    <scope>NUCLEOTIDE SEQUENCE [LARGE SCALE GENOMIC DNA]</scope>
    <source>
        <strain evidence="3">DSM 5631 / JCM 9629 / NBRC 100127 / Av18</strain>
    </source>
</reference>
<dbReference type="RefSeq" id="WP_012940903.1">
    <property type="nucleotide sequence ID" value="NC_013741.1"/>
</dbReference>
<dbReference type="Pfam" id="PF13482">
    <property type="entry name" value="RNase_H_2"/>
    <property type="match status" value="1"/>
</dbReference>
<keyword evidence="3" id="KW-1185">Reference proteome</keyword>
<dbReference type="HOGENOM" id="CLU_1187731_0_0_2"/>
<organism evidence="2 3">
    <name type="scientific">Archaeoglobus profundus (strain DSM 5631 / JCM 9629 / NBRC 100127 / Av18)</name>
    <dbReference type="NCBI Taxonomy" id="572546"/>
    <lineage>
        <taxon>Archaea</taxon>
        <taxon>Methanobacteriati</taxon>
        <taxon>Methanobacteriota</taxon>
        <taxon>Archaeoglobi</taxon>
        <taxon>Archaeoglobales</taxon>
        <taxon>Archaeoglobaceae</taxon>
        <taxon>Archaeoglobus</taxon>
    </lineage>
</organism>
<gene>
    <name evidence="2" type="ordered locus">Arcpr_1521</name>
</gene>
<dbReference type="EMBL" id="CP001857">
    <property type="protein sequence ID" value="ADB58567.1"/>
    <property type="molecule type" value="Genomic_DNA"/>
</dbReference>
<dbReference type="InterPro" id="IPR036397">
    <property type="entry name" value="RNaseH_sf"/>
</dbReference>
<proteinExistence type="predicted"/>
<dbReference type="InterPro" id="IPR012337">
    <property type="entry name" value="RNaseH-like_sf"/>
</dbReference>
<dbReference type="PaxDb" id="572546-Arcpr_1521"/>
<feature type="domain" description="YprB ribonuclease H-like" evidence="1">
    <location>
        <begin position="9"/>
        <end position="196"/>
    </location>
</feature>
<dbReference type="SUPFAM" id="SSF53098">
    <property type="entry name" value="Ribonuclease H-like"/>
    <property type="match status" value="1"/>
</dbReference>
<dbReference type="Proteomes" id="UP000001901">
    <property type="component" value="Chromosome"/>
</dbReference>
<sequence length="233" mass="27268">MRFVRFYPIFFDIETTGLKSLEDRIVAIGIRVREEIFEDEYEVTTDTKIWLAEEDGKYSEEKELTALLELHNTLQNLIIFHRDDGRSLLLVGYNIGFDLGFISARSAILYRHYSIRDSTFRQLRRLRSVLGLAGLLRELPRVDLMHIISRYWLNNGRAKMKDVCSALGINYDDCDGSEIPKLVEEGNWVAIEEHLKADLYRLSYLYDILKPQGLIAHNLRVRYDLFDCEVDLL</sequence>